<evidence type="ECO:0000313" key="2">
    <source>
        <dbReference type="Proteomes" id="UP000224660"/>
    </source>
</evidence>
<sequence>MIQNKEFITSKPIFDKEKIEPGDMIIVYKLDPSDGGTPVVKDKGMIESVTDTCITYQVYDKGEEGLKQRFLYVGDLILSEDFSEEDLEPGEDYYIFESKKI</sequence>
<reference evidence="1 2" key="1">
    <citation type="journal article" date="2017" name="Viruses">
        <title>Characterization of Bacillus subtilis Viruses vB_BsuM-Goe2 and vB_BsuM-Goe3.</title>
        <authorList>
            <person name="Willms I.M."/>
            <person name="Hoppert M."/>
            <person name="Hertel R."/>
        </authorList>
    </citation>
    <scope>NUCLEOTIDE SEQUENCE [LARGE SCALE GENOMIC DNA]</scope>
</reference>
<name>A0A217EQH7_9CAUD</name>
<organism evidence="1 2">
    <name type="scientific">Bacillus phage vB_BsuM-Goe2</name>
    <dbReference type="NCBI Taxonomy" id="1933062"/>
    <lineage>
        <taxon>Viruses</taxon>
        <taxon>Duplodnaviria</taxon>
        <taxon>Heunggongvirae</taxon>
        <taxon>Uroviricota</taxon>
        <taxon>Caudoviricetes</taxon>
        <taxon>Herelleviridae</taxon>
        <taxon>Spounavirinae</taxon>
        <taxon>Okubovirus</taxon>
        <taxon>Okubovirus camphawk</taxon>
    </lineage>
</organism>
<accession>A0A217EQH7</accession>
<protein>
    <submittedName>
        <fullName evidence="1">Uncharacterized protein</fullName>
    </submittedName>
</protein>
<proteinExistence type="predicted"/>
<dbReference type="Proteomes" id="UP000224660">
    <property type="component" value="Segment"/>
</dbReference>
<gene>
    <name evidence="1" type="ORF">Goe2_c04200</name>
</gene>
<dbReference type="EMBL" id="KY368639">
    <property type="protein sequence ID" value="APZ82282.1"/>
    <property type="molecule type" value="Genomic_DNA"/>
</dbReference>
<evidence type="ECO:0000313" key="1">
    <source>
        <dbReference type="EMBL" id="APZ82282.1"/>
    </source>
</evidence>